<evidence type="ECO:0000256" key="1">
    <source>
        <dbReference type="ARBA" id="ARBA00004141"/>
    </source>
</evidence>
<keyword evidence="4 6" id="KW-0472">Membrane</keyword>
<dbReference type="GO" id="GO:0022857">
    <property type="term" value="F:transmembrane transporter activity"/>
    <property type="evidence" value="ECO:0007669"/>
    <property type="project" value="InterPro"/>
</dbReference>
<evidence type="ECO:0000256" key="5">
    <source>
        <dbReference type="SAM" id="MobiDB-lite"/>
    </source>
</evidence>
<dbReference type="EMBL" id="KV878583">
    <property type="protein sequence ID" value="OJJ63115.1"/>
    <property type="molecule type" value="Genomic_DNA"/>
</dbReference>
<comment type="subcellular location">
    <subcellularLocation>
        <location evidence="1">Membrane</location>
        <topology evidence="1">Multi-pass membrane protein</topology>
    </subcellularLocation>
</comment>
<feature type="transmembrane region" description="Helical" evidence="6">
    <location>
        <begin position="336"/>
        <end position="357"/>
    </location>
</feature>
<sequence>MTQSSEYEYDDSPPYLESATTPSNDDDDDDQESDSAPSKVTHKDAREVYSKVISTNFSILCAGFNDAALGPLIPYIQPWFHIGLLEISYIYLVNFAGGFTASFANIHICSHLGTGGTLVLGVAFQCTGYALMFWAPSFPFFLVAFVLTGFGLGIADAQANSFTVTVRNSHRWLGVLHAVYGLGTILAPLIANPIAAHTPRWQLYYLISLILGVINMLFNSWTFRHGLFRPNDPGAKGTPGRELRETLSHRSLWFLTMFFFLYSGAEITLGVAVRHGEPEKVGYVASIFWCGFTLGRIALADVTHRFGERRMVFIYITLAVIFQLMFWLIPSILINAISVCLLGFFIGPFYPVGLYVITQVIPRELHLGAIGFTASFGSAGCAAFPFLTGAIASRAGVEVLQPIMIGLLIGMTIFWALVPKQGRIQLT</sequence>
<feature type="compositionally biased region" description="Acidic residues" evidence="5">
    <location>
        <begin position="24"/>
        <end position="33"/>
    </location>
</feature>
<feature type="region of interest" description="Disordered" evidence="5">
    <location>
        <begin position="1"/>
        <end position="42"/>
    </location>
</feature>
<feature type="domain" description="Major facilitator superfamily (MFS) profile" evidence="7">
    <location>
        <begin position="51"/>
        <end position="422"/>
    </location>
</feature>
<keyword evidence="3 6" id="KW-1133">Transmembrane helix</keyword>
<dbReference type="PROSITE" id="PS50850">
    <property type="entry name" value="MFS"/>
    <property type="match status" value="1"/>
</dbReference>
<feature type="transmembrane region" description="Helical" evidence="6">
    <location>
        <begin position="252"/>
        <end position="275"/>
    </location>
</feature>
<dbReference type="VEuPathDB" id="FungiDB:ASPSYDRAFT_55789"/>
<feature type="transmembrane region" description="Helical" evidence="6">
    <location>
        <begin position="311"/>
        <end position="330"/>
    </location>
</feature>
<dbReference type="SUPFAM" id="SSF103473">
    <property type="entry name" value="MFS general substrate transporter"/>
    <property type="match status" value="1"/>
</dbReference>
<gene>
    <name evidence="8" type="ORF">ASPSYDRAFT_55789</name>
</gene>
<feature type="transmembrane region" description="Helical" evidence="6">
    <location>
        <begin position="281"/>
        <end position="299"/>
    </location>
</feature>
<feature type="transmembrane region" description="Helical" evidence="6">
    <location>
        <begin position="399"/>
        <end position="418"/>
    </location>
</feature>
<dbReference type="InterPro" id="IPR036259">
    <property type="entry name" value="MFS_trans_sf"/>
</dbReference>
<feature type="transmembrane region" description="Helical" evidence="6">
    <location>
        <begin position="171"/>
        <end position="191"/>
    </location>
</feature>
<dbReference type="InterPro" id="IPR051788">
    <property type="entry name" value="MFS_Transporter"/>
</dbReference>
<dbReference type="InterPro" id="IPR011701">
    <property type="entry name" value="MFS"/>
</dbReference>
<evidence type="ECO:0000313" key="9">
    <source>
        <dbReference type="Proteomes" id="UP000184356"/>
    </source>
</evidence>
<dbReference type="FunFam" id="1.20.1250.20:FF:000555">
    <property type="entry name" value="MFS transporter, putative (AFU_orthologue AFUA_8G05090)"/>
    <property type="match status" value="1"/>
</dbReference>
<dbReference type="GeneID" id="63765164"/>
<keyword evidence="9" id="KW-1185">Reference proteome</keyword>
<evidence type="ECO:0000259" key="7">
    <source>
        <dbReference type="PROSITE" id="PS50850"/>
    </source>
</evidence>
<feature type="transmembrane region" description="Helical" evidence="6">
    <location>
        <begin position="203"/>
        <end position="221"/>
    </location>
</feature>
<dbReference type="Proteomes" id="UP000184356">
    <property type="component" value="Unassembled WGS sequence"/>
</dbReference>
<feature type="transmembrane region" description="Helical" evidence="6">
    <location>
        <begin position="79"/>
        <end position="104"/>
    </location>
</feature>
<dbReference type="STRING" id="1036612.A0A1L9TUQ6"/>
<evidence type="ECO:0000256" key="6">
    <source>
        <dbReference type="SAM" id="Phobius"/>
    </source>
</evidence>
<dbReference type="Gene3D" id="1.20.1250.20">
    <property type="entry name" value="MFS general substrate transporter like domains"/>
    <property type="match status" value="2"/>
</dbReference>
<reference evidence="9" key="1">
    <citation type="journal article" date="2017" name="Genome Biol.">
        <title>Comparative genomics reveals high biological diversity and specific adaptations in the industrially and medically important fungal genus Aspergillus.</title>
        <authorList>
            <person name="de Vries R.P."/>
            <person name="Riley R."/>
            <person name="Wiebenga A."/>
            <person name="Aguilar-Osorio G."/>
            <person name="Amillis S."/>
            <person name="Uchima C.A."/>
            <person name="Anderluh G."/>
            <person name="Asadollahi M."/>
            <person name="Askin M."/>
            <person name="Barry K."/>
            <person name="Battaglia E."/>
            <person name="Bayram O."/>
            <person name="Benocci T."/>
            <person name="Braus-Stromeyer S.A."/>
            <person name="Caldana C."/>
            <person name="Canovas D."/>
            <person name="Cerqueira G.C."/>
            <person name="Chen F."/>
            <person name="Chen W."/>
            <person name="Choi C."/>
            <person name="Clum A."/>
            <person name="Dos Santos R.A."/>
            <person name="Damasio A.R."/>
            <person name="Diallinas G."/>
            <person name="Emri T."/>
            <person name="Fekete E."/>
            <person name="Flipphi M."/>
            <person name="Freyberg S."/>
            <person name="Gallo A."/>
            <person name="Gournas C."/>
            <person name="Habgood R."/>
            <person name="Hainaut M."/>
            <person name="Harispe M.L."/>
            <person name="Henrissat B."/>
            <person name="Hilden K.S."/>
            <person name="Hope R."/>
            <person name="Hossain A."/>
            <person name="Karabika E."/>
            <person name="Karaffa L."/>
            <person name="Karanyi Z."/>
            <person name="Krasevec N."/>
            <person name="Kuo A."/>
            <person name="Kusch H."/>
            <person name="LaButti K."/>
            <person name="Lagendijk E.L."/>
            <person name="Lapidus A."/>
            <person name="Levasseur A."/>
            <person name="Lindquist E."/>
            <person name="Lipzen A."/>
            <person name="Logrieco A.F."/>
            <person name="MacCabe A."/>
            <person name="Maekelae M.R."/>
            <person name="Malavazi I."/>
            <person name="Melin P."/>
            <person name="Meyer V."/>
            <person name="Mielnichuk N."/>
            <person name="Miskei M."/>
            <person name="Molnar A.P."/>
            <person name="Mule G."/>
            <person name="Ngan C.Y."/>
            <person name="Orejas M."/>
            <person name="Orosz E."/>
            <person name="Ouedraogo J.P."/>
            <person name="Overkamp K.M."/>
            <person name="Park H.-S."/>
            <person name="Perrone G."/>
            <person name="Piumi F."/>
            <person name="Punt P.J."/>
            <person name="Ram A.F."/>
            <person name="Ramon A."/>
            <person name="Rauscher S."/>
            <person name="Record E."/>
            <person name="Riano-Pachon D.M."/>
            <person name="Robert V."/>
            <person name="Roehrig J."/>
            <person name="Ruller R."/>
            <person name="Salamov A."/>
            <person name="Salih N.S."/>
            <person name="Samson R.A."/>
            <person name="Sandor E."/>
            <person name="Sanguinetti M."/>
            <person name="Schuetze T."/>
            <person name="Sepcic K."/>
            <person name="Shelest E."/>
            <person name="Sherlock G."/>
            <person name="Sophianopoulou V."/>
            <person name="Squina F.M."/>
            <person name="Sun H."/>
            <person name="Susca A."/>
            <person name="Todd R.B."/>
            <person name="Tsang A."/>
            <person name="Unkles S.E."/>
            <person name="van de Wiele N."/>
            <person name="van Rossen-Uffink D."/>
            <person name="Oliveira J.V."/>
            <person name="Vesth T.C."/>
            <person name="Visser J."/>
            <person name="Yu J.-H."/>
            <person name="Zhou M."/>
            <person name="Andersen M.R."/>
            <person name="Archer D.B."/>
            <person name="Baker S.E."/>
            <person name="Benoit I."/>
            <person name="Brakhage A.A."/>
            <person name="Braus G.H."/>
            <person name="Fischer R."/>
            <person name="Frisvad J.C."/>
            <person name="Goldman G.H."/>
            <person name="Houbraken J."/>
            <person name="Oakley B."/>
            <person name="Pocsi I."/>
            <person name="Scazzocchio C."/>
            <person name="Seiboth B."/>
            <person name="vanKuyk P.A."/>
            <person name="Wortman J."/>
            <person name="Dyer P.S."/>
            <person name="Grigoriev I.V."/>
        </authorList>
    </citation>
    <scope>NUCLEOTIDE SEQUENCE [LARGE SCALE GENOMIC DNA]</scope>
    <source>
        <strain evidence="9">CBS 593.65</strain>
    </source>
</reference>
<evidence type="ECO:0000256" key="2">
    <source>
        <dbReference type="ARBA" id="ARBA00022692"/>
    </source>
</evidence>
<evidence type="ECO:0000256" key="4">
    <source>
        <dbReference type="ARBA" id="ARBA00023136"/>
    </source>
</evidence>
<dbReference type="OrthoDB" id="413079at2759"/>
<feature type="transmembrane region" description="Helical" evidence="6">
    <location>
        <begin position="116"/>
        <end position="134"/>
    </location>
</feature>
<dbReference type="InterPro" id="IPR020846">
    <property type="entry name" value="MFS_dom"/>
</dbReference>
<evidence type="ECO:0000256" key="3">
    <source>
        <dbReference type="ARBA" id="ARBA00022989"/>
    </source>
</evidence>
<protein>
    <recommendedName>
        <fullName evidence="7">Major facilitator superfamily (MFS) profile domain-containing protein</fullName>
    </recommendedName>
</protein>
<keyword evidence="2 6" id="KW-0812">Transmembrane</keyword>
<organism evidence="8 9">
    <name type="scientific">Aspergillus sydowii CBS 593.65</name>
    <dbReference type="NCBI Taxonomy" id="1036612"/>
    <lineage>
        <taxon>Eukaryota</taxon>
        <taxon>Fungi</taxon>
        <taxon>Dikarya</taxon>
        <taxon>Ascomycota</taxon>
        <taxon>Pezizomycotina</taxon>
        <taxon>Eurotiomycetes</taxon>
        <taxon>Eurotiomycetidae</taxon>
        <taxon>Eurotiales</taxon>
        <taxon>Aspergillaceae</taxon>
        <taxon>Aspergillus</taxon>
        <taxon>Aspergillus subgen. Nidulantes</taxon>
    </lineage>
</organism>
<dbReference type="PANTHER" id="PTHR23514:SF15">
    <property type="entry name" value="TRANSPORTER, PUTATIVE (AFU_ORTHOLOGUE AFUA_8G05090)-RELATED"/>
    <property type="match status" value="1"/>
</dbReference>
<dbReference type="AlphaFoldDB" id="A0A1L9TUQ6"/>
<accession>A0A1L9TUQ6</accession>
<feature type="transmembrane region" description="Helical" evidence="6">
    <location>
        <begin position="369"/>
        <end position="393"/>
    </location>
</feature>
<evidence type="ECO:0000313" key="8">
    <source>
        <dbReference type="EMBL" id="OJJ63115.1"/>
    </source>
</evidence>
<dbReference type="RefSeq" id="XP_040706921.1">
    <property type="nucleotide sequence ID" value="XM_040849091.1"/>
</dbReference>
<dbReference type="PANTHER" id="PTHR23514">
    <property type="entry name" value="BYPASS OF STOP CODON PROTEIN 6"/>
    <property type="match status" value="1"/>
</dbReference>
<dbReference type="Pfam" id="PF07690">
    <property type="entry name" value="MFS_1"/>
    <property type="match status" value="1"/>
</dbReference>
<feature type="transmembrane region" description="Helical" evidence="6">
    <location>
        <begin position="140"/>
        <end position="159"/>
    </location>
</feature>
<dbReference type="GO" id="GO:0016020">
    <property type="term" value="C:membrane"/>
    <property type="evidence" value="ECO:0007669"/>
    <property type="project" value="UniProtKB-SubCell"/>
</dbReference>
<proteinExistence type="predicted"/>
<name>A0A1L9TUQ6_9EURO</name>